<comment type="caution">
    <text evidence="1">The sequence shown here is derived from an EMBL/GenBank/DDBJ whole genome shotgun (WGS) entry which is preliminary data.</text>
</comment>
<organism evidence="1 2">
    <name type="scientific">Mycena rosella</name>
    <name type="common">Pink bonnet</name>
    <name type="synonym">Agaricus rosellus</name>
    <dbReference type="NCBI Taxonomy" id="1033263"/>
    <lineage>
        <taxon>Eukaryota</taxon>
        <taxon>Fungi</taxon>
        <taxon>Dikarya</taxon>
        <taxon>Basidiomycota</taxon>
        <taxon>Agaricomycotina</taxon>
        <taxon>Agaricomycetes</taxon>
        <taxon>Agaricomycetidae</taxon>
        <taxon>Agaricales</taxon>
        <taxon>Marasmiineae</taxon>
        <taxon>Mycenaceae</taxon>
        <taxon>Mycena</taxon>
    </lineage>
</organism>
<proteinExistence type="predicted"/>
<dbReference type="EMBL" id="JARKIE010000173">
    <property type="protein sequence ID" value="KAJ7671753.1"/>
    <property type="molecule type" value="Genomic_DNA"/>
</dbReference>
<sequence>MPSHILRSPYDSDLSRSAISVVFQLQTDFSALNARRFALRQTESPRCSACGAASETRAHFLLHCSAWDGYRAPFRLLPMQPALDPSMSHHSSPTPNFSDLYHRHQTFQLLNLIVRPLASIPLGLGPFYSLPFPLLHLYITTTRTLDTSSWHSPPPPPASPHTLSFPTTFIFFSFSLPRSHQKKRKTKNPNSVHYIQPPLLIIGTAT</sequence>
<keyword evidence="2" id="KW-1185">Reference proteome</keyword>
<evidence type="ECO:0000313" key="2">
    <source>
        <dbReference type="Proteomes" id="UP001221757"/>
    </source>
</evidence>
<accession>A0AAD7G6M2</accession>
<evidence type="ECO:0008006" key="3">
    <source>
        <dbReference type="Google" id="ProtNLM"/>
    </source>
</evidence>
<dbReference type="Proteomes" id="UP001221757">
    <property type="component" value="Unassembled WGS sequence"/>
</dbReference>
<protein>
    <recommendedName>
        <fullName evidence="3">Reverse transcriptase zinc-binding domain-containing protein</fullName>
    </recommendedName>
</protein>
<dbReference type="AlphaFoldDB" id="A0AAD7G6M2"/>
<evidence type="ECO:0000313" key="1">
    <source>
        <dbReference type="EMBL" id="KAJ7671753.1"/>
    </source>
</evidence>
<reference evidence="1" key="1">
    <citation type="submission" date="2023-03" db="EMBL/GenBank/DDBJ databases">
        <title>Massive genome expansion in bonnet fungi (Mycena s.s.) driven by repeated elements and novel gene families across ecological guilds.</title>
        <authorList>
            <consortium name="Lawrence Berkeley National Laboratory"/>
            <person name="Harder C.B."/>
            <person name="Miyauchi S."/>
            <person name="Viragh M."/>
            <person name="Kuo A."/>
            <person name="Thoen E."/>
            <person name="Andreopoulos B."/>
            <person name="Lu D."/>
            <person name="Skrede I."/>
            <person name="Drula E."/>
            <person name="Henrissat B."/>
            <person name="Morin E."/>
            <person name="Kohler A."/>
            <person name="Barry K."/>
            <person name="LaButti K."/>
            <person name="Morin E."/>
            <person name="Salamov A."/>
            <person name="Lipzen A."/>
            <person name="Mereny Z."/>
            <person name="Hegedus B."/>
            <person name="Baldrian P."/>
            <person name="Stursova M."/>
            <person name="Weitz H."/>
            <person name="Taylor A."/>
            <person name="Grigoriev I.V."/>
            <person name="Nagy L.G."/>
            <person name="Martin F."/>
            <person name="Kauserud H."/>
        </authorList>
    </citation>
    <scope>NUCLEOTIDE SEQUENCE</scope>
    <source>
        <strain evidence="1">CBHHK067</strain>
    </source>
</reference>
<gene>
    <name evidence="1" type="ORF">B0H17DRAFT_194528</name>
</gene>
<name>A0AAD7G6M2_MYCRO</name>